<evidence type="ECO:0000313" key="7">
    <source>
        <dbReference type="RefSeq" id="XP_022238785.1"/>
    </source>
</evidence>
<keyword evidence="2" id="KW-0597">Phosphoprotein</keyword>
<evidence type="ECO:0000259" key="5">
    <source>
        <dbReference type="Pfam" id="PF03088"/>
    </source>
</evidence>
<protein>
    <submittedName>
        <fullName evidence="7 8">Adipocyte plasma membrane-associated protein-like isoform X1</fullName>
    </submittedName>
</protein>
<evidence type="ECO:0000313" key="8">
    <source>
        <dbReference type="RefSeq" id="XP_022238786.1"/>
    </source>
</evidence>
<keyword evidence="4" id="KW-0472">Membrane</keyword>
<keyword evidence="4" id="KW-0812">Transmembrane</keyword>
<evidence type="ECO:0000256" key="4">
    <source>
        <dbReference type="SAM" id="Phobius"/>
    </source>
</evidence>
<accession>A0ABM1S580</accession>
<organism evidence="6 7">
    <name type="scientific">Limulus polyphemus</name>
    <name type="common">Atlantic horseshoe crab</name>
    <dbReference type="NCBI Taxonomy" id="6850"/>
    <lineage>
        <taxon>Eukaryota</taxon>
        <taxon>Metazoa</taxon>
        <taxon>Ecdysozoa</taxon>
        <taxon>Arthropoda</taxon>
        <taxon>Chelicerata</taxon>
        <taxon>Merostomata</taxon>
        <taxon>Xiphosura</taxon>
        <taxon>Limulidae</taxon>
        <taxon>Limulus</taxon>
    </lineage>
</organism>
<sequence>MGVVKVGFKLILANVLLMLYIAYGPGLLDFQPLKYFVELPSKFEDALIPNDHLNQAEILFQGKIAGPESLAVYEGDIYTGTNDGSIVKISKDKLTVVTKTGSDCELQTKSSTCGRPLGLRFDKKGNLYVADAYCGILMVNLRSGSVETLLPLSTEVEGKAIMLPNDLDIDEEQGIIYFTDTSTKWPFNRIFYVAFEYSSSGRVLSFNLHTKAIKVVADGLYFPNGVQLSHDKSELLIAEWSNRRILKIALKGSNAGQTTTFADRFPGEPDNIRPSSTGGYWVALTAGRNSSSLALCDYLAEYPLVRKVIARFSFFAASCLNYILQFWPSPVLKDLAFKAEHFTLIFQLLPKYGMIMELNSDGEILRSMHSPDGSISYLSEVLEFQDNLYVGSFINSFLVKMAALSS</sequence>
<dbReference type="PANTHER" id="PTHR10426:SF88">
    <property type="entry name" value="ADIPOCYTE PLASMA MEMBRANE-ASSOCIATED PROTEIN HEMOMUCIN-RELATED"/>
    <property type="match status" value="1"/>
</dbReference>
<dbReference type="RefSeq" id="XP_022238786.1">
    <property type="nucleotide sequence ID" value="XM_022383078.1"/>
</dbReference>
<dbReference type="Pfam" id="PF03088">
    <property type="entry name" value="Str_synth"/>
    <property type="match status" value="1"/>
</dbReference>
<proteinExistence type="inferred from homology"/>
<dbReference type="PANTHER" id="PTHR10426">
    <property type="entry name" value="STRICTOSIDINE SYNTHASE-RELATED"/>
    <property type="match status" value="1"/>
</dbReference>
<feature type="domain" description="Strictosidine synthase conserved region" evidence="5">
    <location>
        <begin position="165"/>
        <end position="252"/>
    </location>
</feature>
<keyword evidence="4" id="KW-1133">Transmembrane helix</keyword>
<gene>
    <name evidence="7 8" type="primary">LOC106457244</name>
</gene>
<name>A0ABM1S580_LIMPO</name>
<reference evidence="7 8" key="1">
    <citation type="submission" date="2025-05" db="UniProtKB">
        <authorList>
            <consortium name="RefSeq"/>
        </authorList>
    </citation>
    <scope>IDENTIFICATION</scope>
    <source>
        <tissue evidence="7 8">Muscle</tissue>
    </source>
</reference>
<comment type="similarity">
    <text evidence="1">Belongs to the strictosidine synthase family.</text>
</comment>
<evidence type="ECO:0000256" key="1">
    <source>
        <dbReference type="ARBA" id="ARBA00009191"/>
    </source>
</evidence>
<evidence type="ECO:0000256" key="3">
    <source>
        <dbReference type="ARBA" id="ARBA00023180"/>
    </source>
</evidence>
<dbReference type="Proteomes" id="UP000694941">
    <property type="component" value="Unplaced"/>
</dbReference>
<keyword evidence="3" id="KW-0325">Glycoprotein</keyword>
<keyword evidence="6" id="KW-1185">Reference proteome</keyword>
<dbReference type="InterPro" id="IPR011042">
    <property type="entry name" value="6-blade_b-propeller_TolB-like"/>
</dbReference>
<dbReference type="Gene3D" id="2.120.10.30">
    <property type="entry name" value="TolB, C-terminal domain"/>
    <property type="match status" value="1"/>
</dbReference>
<feature type="transmembrane region" description="Helical" evidence="4">
    <location>
        <begin position="6"/>
        <end position="23"/>
    </location>
</feature>
<dbReference type="SUPFAM" id="SSF63829">
    <property type="entry name" value="Calcium-dependent phosphotriesterase"/>
    <property type="match status" value="1"/>
</dbReference>
<dbReference type="InterPro" id="IPR018119">
    <property type="entry name" value="Strictosidine_synth_cons-reg"/>
</dbReference>
<dbReference type="RefSeq" id="XP_022238785.1">
    <property type="nucleotide sequence ID" value="XM_022383077.1"/>
</dbReference>
<dbReference type="GeneID" id="106457244"/>
<evidence type="ECO:0000256" key="2">
    <source>
        <dbReference type="ARBA" id="ARBA00022553"/>
    </source>
</evidence>
<dbReference type="Pfam" id="PF20067">
    <property type="entry name" value="SSL_N"/>
    <property type="match status" value="1"/>
</dbReference>
<evidence type="ECO:0000313" key="6">
    <source>
        <dbReference type="Proteomes" id="UP000694941"/>
    </source>
</evidence>